<comment type="similarity">
    <text evidence="2 7">Belongs to the short-chain dehydrogenases/reductases (SDR) family.</text>
</comment>
<evidence type="ECO:0000256" key="3">
    <source>
        <dbReference type="ARBA" id="ARBA00022512"/>
    </source>
</evidence>
<gene>
    <name evidence="8" type="ORF">H0P51_02465</name>
</gene>
<evidence type="ECO:0000256" key="7">
    <source>
        <dbReference type="RuleBase" id="RU000363"/>
    </source>
</evidence>
<dbReference type="Gene3D" id="3.40.50.720">
    <property type="entry name" value="NAD(P)-binding Rossmann-like Domain"/>
    <property type="match status" value="1"/>
</dbReference>
<keyword evidence="3" id="KW-0964">Secreted</keyword>
<evidence type="ECO:0000313" key="8">
    <source>
        <dbReference type="EMBL" id="QLL07881.1"/>
    </source>
</evidence>
<dbReference type="FunFam" id="3.40.50.720:FF:000084">
    <property type="entry name" value="Short-chain dehydrogenase reductase"/>
    <property type="match status" value="1"/>
</dbReference>
<dbReference type="PANTHER" id="PTHR42879:SF2">
    <property type="entry name" value="3-OXOACYL-[ACYL-CARRIER-PROTEIN] REDUCTASE FABG"/>
    <property type="match status" value="1"/>
</dbReference>
<comment type="subcellular location">
    <subcellularLocation>
        <location evidence="1">Secreted</location>
        <location evidence="1">Cell wall</location>
    </subcellularLocation>
</comment>
<organism evidence="8 9">
    <name type="scientific">Mycobacterium vicinigordonae</name>
    <dbReference type="NCBI Taxonomy" id="1719132"/>
    <lineage>
        <taxon>Bacteria</taxon>
        <taxon>Bacillati</taxon>
        <taxon>Actinomycetota</taxon>
        <taxon>Actinomycetes</taxon>
        <taxon>Mycobacteriales</taxon>
        <taxon>Mycobacteriaceae</taxon>
        <taxon>Mycobacterium</taxon>
    </lineage>
</organism>
<evidence type="ECO:0000256" key="4">
    <source>
        <dbReference type="ARBA" id="ARBA00023002"/>
    </source>
</evidence>
<reference evidence="8" key="2">
    <citation type="submission" date="2020-07" db="EMBL/GenBank/DDBJ databases">
        <authorList>
            <person name="Yu X."/>
        </authorList>
    </citation>
    <scope>NUCLEOTIDE SEQUENCE [LARGE SCALE GENOMIC DNA]</scope>
    <source>
        <strain evidence="8">24T</strain>
    </source>
</reference>
<dbReference type="PROSITE" id="PS00061">
    <property type="entry name" value="ADH_SHORT"/>
    <property type="match status" value="1"/>
</dbReference>
<dbReference type="GO" id="GO:0004316">
    <property type="term" value="F:3-oxoacyl-[acyl-carrier-protein] reductase (NADPH) activity"/>
    <property type="evidence" value="ECO:0007669"/>
    <property type="project" value="UniProtKB-EC"/>
</dbReference>
<evidence type="ECO:0000256" key="2">
    <source>
        <dbReference type="ARBA" id="ARBA00006484"/>
    </source>
</evidence>
<dbReference type="RefSeq" id="WP_180916482.1">
    <property type="nucleotide sequence ID" value="NZ_CP059165.1"/>
</dbReference>
<evidence type="ECO:0000256" key="5">
    <source>
        <dbReference type="ARBA" id="ARBA00040781"/>
    </source>
</evidence>
<dbReference type="AlphaFoldDB" id="A0A7D6E242"/>
<comment type="catalytic activity">
    <reaction evidence="6">
        <text>a (3R)-hydroxyacyl-[ACP] + NADP(+) = a 3-oxoacyl-[ACP] + NADPH + H(+)</text>
        <dbReference type="Rhea" id="RHEA:17397"/>
        <dbReference type="Rhea" id="RHEA-COMP:9916"/>
        <dbReference type="Rhea" id="RHEA-COMP:9945"/>
        <dbReference type="ChEBI" id="CHEBI:15378"/>
        <dbReference type="ChEBI" id="CHEBI:57783"/>
        <dbReference type="ChEBI" id="CHEBI:58349"/>
        <dbReference type="ChEBI" id="CHEBI:78776"/>
        <dbReference type="ChEBI" id="CHEBI:78827"/>
        <dbReference type="EC" id="1.1.1.100"/>
    </reaction>
    <physiologicalReaction direction="right-to-left" evidence="6">
        <dbReference type="Rhea" id="RHEA:17399"/>
    </physiologicalReaction>
</comment>
<dbReference type="PANTHER" id="PTHR42879">
    <property type="entry name" value="3-OXOACYL-(ACYL-CARRIER-PROTEIN) REDUCTASE"/>
    <property type="match status" value="1"/>
</dbReference>
<dbReference type="KEGG" id="mgor:H0P51_02465"/>
<evidence type="ECO:0000256" key="6">
    <source>
        <dbReference type="ARBA" id="ARBA00047400"/>
    </source>
</evidence>
<sequence length="256" mass="26720">MKRSRICLVVGASRGIGFAIADRMAADGHDVALAARSREGVDAAALALASAHGSRTMGTVCDVTSGTDVESLFATIERHWSPVEVLVISAGAGFGCPLTSTSDDQWQRALDLNLTAPFRCVRRALPAMVQAGWGRIVIVASVVAKRGESQVSAYTASKHGVLGLVRAAAVEYARKHITVNAVCPGYVDTPMTDDTVASVSARTGRSPEEARALLARRQPIGRLIDPAEVAEAVRFCIVNAGVNGQGINVDGGAIQS</sequence>
<dbReference type="InterPro" id="IPR036291">
    <property type="entry name" value="NAD(P)-bd_dom_sf"/>
</dbReference>
<dbReference type="PRINTS" id="PR00081">
    <property type="entry name" value="GDHRDH"/>
</dbReference>
<proteinExistence type="inferred from homology"/>
<keyword evidence="3" id="KW-0134">Cell wall</keyword>
<dbReference type="GO" id="GO:0032787">
    <property type="term" value="P:monocarboxylic acid metabolic process"/>
    <property type="evidence" value="ECO:0007669"/>
    <property type="project" value="UniProtKB-ARBA"/>
</dbReference>
<evidence type="ECO:0000313" key="9">
    <source>
        <dbReference type="Proteomes" id="UP000510682"/>
    </source>
</evidence>
<dbReference type="SUPFAM" id="SSF51735">
    <property type="entry name" value="NAD(P)-binding Rossmann-fold domains"/>
    <property type="match status" value="1"/>
</dbReference>
<dbReference type="CDD" id="cd05233">
    <property type="entry name" value="SDR_c"/>
    <property type="match status" value="1"/>
</dbReference>
<protein>
    <recommendedName>
        <fullName evidence="5">3-oxoacyl-[acyl-carrier-protein] reductase MabA</fullName>
    </recommendedName>
</protein>
<dbReference type="Pfam" id="PF00106">
    <property type="entry name" value="adh_short"/>
    <property type="match status" value="1"/>
</dbReference>
<dbReference type="InterPro" id="IPR050259">
    <property type="entry name" value="SDR"/>
</dbReference>
<dbReference type="InterPro" id="IPR002347">
    <property type="entry name" value="SDR_fam"/>
</dbReference>
<reference evidence="8" key="1">
    <citation type="submission" date="2020-07" db="EMBL/GenBank/DDBJ databases">
        <title>Description of Mycobacterium gordonae subsp. intergordonae subsp.nov. and Mycobacterium gordonae subsp. gordonae subsp. nov.</title>
        <authorList>
            <person name="Huang H."/>
        </authorList>
    </citation>
    <scope>NUCLEOTIDE SEQUENCE [LARGE SCALE GENOMIC DNA]</scope>
    <source>
        <strain evidence="8">24T</strain>
    </source>
</reference>
<dbReference type="EMBL" id="CP059165">
    <property type="protein sequence ID" value="QLL07881.1"/>
    <property type="molecule type" value="Genomic_DNA"/>
</dbReference>
<keyword evidence="9" id="KW-1185">Reference proteome</keyword>
<keyword evidence="4" id="KW-0560">Oxidoreductase</keyword>
<dbReference type="InterPro" id="IPR020904">
    <property type="entry name" value="Sc_DH/Rdtase_CS"/>
</dbReference>
<accession>A0A7D6E242</accession>
<dbReference type="PRINTS" id="PR00080">
    <property type="entry name" value="SDRFAMILY"/>
</dbReference>
<name>A0A7D6E242_9MYCO</name>
<evidence type="ECO:0000256" key="1">
    <source>
        <dbReference type="ARBA" id="ARBA00004191"/>
    </source>
</evidence>
<dbReference type="Proteomes" id="UP000510682">
    <property type="component" value="Chromosome"/>
</dbReference>